<dbReference type="SUPFAM" id="SSF81324">
    <property type="entry name" value="Voltage-gated potassium channels"/>
    <property type="match status" value="1"/>
</dbReference>
<keyword evidence="4" id="KW-1185">Reference proteome</keyword>
<protein>
    <submittedName>
        <fullName evidence="3">Transporter</fullName>
    </submittedName>
</protein>
<dbReference type="Gene3D" id="1.10.287.70">
    <property type="match status" value="1"/>
</dbReference>
<dbReference type="AlphaFoldDB" id="A0A0G9MVF7"/>
<accession>A0A0G9MVF7</accession>
<keyword evidence="1" id="KW-0812">Transmembrane</keyword>
<dbReference type="OrthoDB" id="2974133at2"/>
<reference evidence="3 4" key="1">
    <citation type="submission" date="2015-04" db="EMBL/GenBank/DDBJ databases">
        <title>The draft genome sequence of Erythrobacter luteus KA37.</title>
        <authorList>
            <person name="Zhuang L."/>
            <person name="Liu Y."/>
            <person name="Shao Z."/>
        </authorList>
    </citation>
    <scope>NUCLEOTIDE SEQUENCE [LARGE SCALE GENOMIC DNA]</scope>
    <source>
        <strain evidence="3 4">KA37</strain>
    </source>
</reference>
<evidence type="ECO:0000313" key="3">
    <source>
        <dbReference type="EMBL" id="KLE34742.1"/>
    </source>
</evidence>
<gene>
    <name evidence="3" type="ORF">AAW00_11375</name>
</gene>
<dbReference type="EMBL" id="LBHB01000002">
    <property type="protein sequence ID" value="KLE34742.1"/>
    <property type="molecule type" value="Genomic_DNA"/>
</dbReference>
<feature type="transmembrane region" description="Helical" evidence="1">
    <location>
        <begin position="6"/>
        <end position="30"/>
    </location>
</feature>
<organism evidence="3 4">
    <name type="scientific">Aurantiacibacter luteus</name>
    <dbReference type="NCBI Taxonomy" id="1581420"/>
    <lineage>
        <taxon>Bacteria</taxon>
        <taxon>Pseudomonadati</taxon>
        <taxon>Pseudomonadota</taxon>
        <taxon>Alphaproteobacteria</taxon>
        <taxon>Sphingomonadales</taxon>
        <taxon>Erythrobacteraceae</taxon>
        <taxon>Aurantiacibacter</taxon>
    </lineage>
</organism>
<feature type="transmembrane region" description="Helical" evidence="1">
    <location>
        <begin position="117"/>
        <end position="136"/>
    </location>
</feature>
<dbReference type="STRING" id="1581420.AAW00_11375"/>
<sequence length="141" mass="15142">MIAQLAIATAMVLATVLIHGGGLLLLARLLRLEQREEQTERVSPLSPRGVTVTLAVVLGLFAIHGIEIWLYALLYLGAGALPDLHTAVYFSTITYGTVGYDDEGVARAWQLVAAIEGINGVLLLGWSTAFFVGLLARLGRR</sequence>
<keyword evidence="1" id="KW-0472">Membrane</keyword>
<evidence type="ECO:0000259" key="2">
    <source>
        <dbReference type="Pfam" id="PF07885"/>
    </source>
</evidence>
<evidence type="ECO:0000313" key="4">
    <source>
        <dbReference type="Proteomes" id="UP000053464"/>
    </source>
</evidence>
<dbReference type="PATRIC" id="fig|1581420.6.peg.2325"/>
<dbReference type="Pfam" id="PF07885">
    <property type="entry name" value="Ion_trans_2"/>
    <property type="match status" value="1"/>
</dbReference>
<evidence type="ECO:0000256" key="1">
    <source>
        <dbReference type="SAM" id="Phobius"/>
    </source>
</evidence>
<dbReference type="Proteomes" id="UP000053464">
    <property type="component" value="Unassembled WGS sequence"/>
</dbReference>
<comment type="caution">
    <text evidence="3">The sequence shown here is derived from an EMBL/GenBank/DDBJ whole genome shotgun (WGS) entry which is preliminary data.</text>
</comment>
<feature type="domain" description="Potassium channel" evidence="2">
    <location>
        <begin position="81"/>
        <end position="135"/>
    </location>
</feature>
<name>A0A0G9MVF7_9SPHN</name>
<keyword evidence="1" id="KW-1133">Transmembrane helix</keyword>
<proteinExistence type="predicted"/>
<dbReference type="RefSeq" id="WP_047004390.1">
    <property type="nucleotide sequence ID" value="NZ_LBHB01000002.1"/>
</dbReference>
<dbReference type="InterPro" id="IPR013099">
    <property type="entry name" value="K_chnl_dom"/>
</dbReference>
<feature type="transmembrane region" description="Helical" evidence="1">
    <location>
        <begin position="50"/>
        <end position="74"/>
    </location>
</feature>